<dbReference type="EMBL" id="SOBG01000008">
    <property type="protein sequence ID" value="TDT68090.1"/>
    <property type="molecule type" value="Genomic_DNA"/>
</dbReference>
<dbReference type="Pfam" id="PF04055">
    <property type="entry name" value="Radical_SAM"/>
    <property type="match status" value="1"/>
</dbReference>
<reference evidence="10 11" key="1">
    <citation type="submission" date="2019-03" db="EMBL/GenBank/DDBJ databases">
        <title>Genomic Encyclopedia of Type Strains, Phase IV (KMG-IV): sequencing the most valuable type-strain genomes for metagenomic binning, comparative biology and taxonomic classification.</title>
        <authorList>
            <person name="Goeker M."/>
        </authorList>
    </citation>
    <scope>NUCLEOTIDE SEQUENCE [LARGE SCALE GENOMIC DNA]</scope>
    <source>
        <strain evidence="10 11">DSM 100055</strain>
    </source>
</reference>
<dbReference type="AlphaFoldDB" id="A0AA46DXI3"/>
<dbReference type="PIRSF" id="PIRSF000370">
    <property type="entry name" value="QueE"/>
    <property type="match status" value="1"/>
</dbReference>
<dbReference type="PANTHER" id="PTHR42836:SF1">
    <property type="entry name" value="7-CARBOXY-7-DEAZAGUANINE SYNTHASE"/>
    <property type="match status" value="1"/>
</dbReference>
<evidence type="ECO:0000259" key="9">
    <source>
        <dbReference type="PROSITE" id="PS51918"/>
    </source>
</evidence>
<dbReference type="PANTHER" id="PTHR42836">
    <property type="entry name" value="7-CARBOXY-7-DEAZAGUANINE SYNTHASE"/>
    <property type="match status" value="1"/>
</dbReference>
<feature type="binding site" evidence="8">
    <location>
        <begin position="13"/>
        <end position="15"/>
    </location>
    <ligand>
        <name>substrate</name>
    </ligand>
</feature>
<dbReference type="InterPro" id="IPR058240">
    <property type="entry name" value="rSAM_sf"/>
</dbReference>
<keyword evidence="4 8" id="KW-0460">Magnesium</keyword>
<keyword evidence="11" id="KW-1185">Reference proteome</keyword>
<accession>A0AA46DXI3</accession>
<dbReference type="Gene3D" id="3.20.20.70">
    <property type="entry name" value="Aldolase class I"/>
    <property type="match status" value="1"/>
</dbReference>
<dbReference type="PROSITE" id="PS51918">
    <property type="entry name" value="RADICAL_SAM"/>
    <property type="match status" value="1"/>
</dbReference>
<evidence type="ECO:0000256" key="6">
    <source>
        <dbReference type="ARBA" id="ARBA00023014"/>
    </source>
</evidence>
<dbReference type="CDD" id="cd01335">
    <property type="entry name" value="Radical_SAM"/>
    <property type="match status" value="1"/>
</dbReference>
<feature type="binding site" evidence="8">
    <location>
        <position position="74"/>
    </location>
    <ligand>
        <name>substrate</name>
    </ligand>
</feature>
<keyword evidence="6 8" id="KW-0411">Iron-sulfur</keyword>
<keyword evidence="3 8" id="KW-0479">Metal-binding</keyword>
<comment type="cofactor">
    <cofactor evidence="8">
        <name>S-adenosyl-L-methionine</name>
        <dbReference type="ChEBI" id="CHEBI:59789"/>
    </cofactor>
    <text evidence="8">Binds 1 S-adenosyl-L-methionine per subunit.</text>
</comment>
<feature type="binding site" evidence="8">
    <location>
        <position position="76"/>
    </location>
    <ligand>
        <name>S-adenosyl-L-methionine</name>
        <dbReference type="ChEBI" id="CHEBI:59789"/>
    </ligand>
</feature>
<comment type="cofactor">
    <cofactor evidence="8">
        <name>[4Fe-4S] cluster</name>
        <dbReference type="ChEBI" id="CHEBI:49883"/>
    </cofactor>
    <text evidence="8">Binds 1 [4Fe-4S] cluster. The cluster is coordinated with 3 cysteines and an exchangeable S-adenosyl-L-methionine.</text>
</comment>
<feature type="binding site" evidence="8">
    <location>
        <begin position="38"/>
        <end position="40"/>
    </location>
    <ligand>
        <name>S-adenosyl-L-methionine</name>
        <dbReference type="ChEBI" id="CHEBI:59789"/>
    </ligand>
</feature>
<dbReference type="InterPro" id="IPR023868">
    <property type="entry name" value="7-CO-7-deazaGua_synth_put_Clo"/>
</dbReference>
<evidence type="ECO:0000256" key="3">
    <source>
        <dbReference type="ARBA" id="ARBA00022723"/>
    </source>
</evidence>
<dbReference type="RefSeq" id="WP_134113673.1">
    <property type="nucleotide sequence ID" value="NZ_SOBG01000008.1"/>
</dbReference>
<evidence type="ECO:0000256" key="7">
    <source>
        <dbReference type="ARBA" id="ARBA00023239"/>
    </source>
</evidence>
<feature type="binding site" evidence="8">
    <location>
        <position position="32"/>
    </location>
    <ligand>
        <name>[4Fe-4S] cluster</name>
        <dbReference type="ChEBI" id="CHEBI:49883"/>
        <note>4Fe-4S-S-AdoMet</note>
    </ligand>
</feature>
<feature type="binding site" evidence="8">
    <location>
        <position position="39"/>
    </location>
    <ligand>
        <name>[4Fe-4S] cluster</name>
        <dbReference type="ChEBI" id="CHEBI:49883"/>
        <note>4Fe-4S-S-AdoMet</note>
    </ligand>
</feature>
<comment type="caution">
    <text evidence="8">Lacks conserved residue(s) required for the propagation of feature annotation.</text>
</comment>
<evidence type="ECO:0000313" key="10">
    <source>
        <dbReference type="EMBL" id="TDT68090.1"/>
    </source>
</evidence>
<dbReference type="GO" id="GO:0008616">
    <property type="term" value="P:tRNA queuosine(34) biosynthetic process"/>
    <property type="evidence" value="ECO:0007669"/>
    <property type="project" value="UniProtKB-UniRule"/>
</dbReference>
<keyword evidence="1 8" id="KW-0004">4Fe-4S</keyword>
<sequence>MKQYKIVEKFISINGEGQRAGEISLFIRFPSCNLKCTYCDTMWANEKNVNTIYITIEDIKNDINMYNIKNITLTGGEPLLQDDISVVIQEILSINNKINIEIETNGSIDLSKLEKINRERVYITMDYKLPTSKMEGLMKIENFDKLTHKDTIKFVIGSNYDLIRAKNIIKNYIKEGKVYFSPVFKEIEPKYIVEFMKEHKLTDVRLQLQMHKIIWNPDERGV</sequence>
<dbReference type="NCBIfam" id="TIGR03963">
    <property type="entry name" value="rSAM_QueE_Clost"/>
    <property type="match status" value="1"/>
</dbReference>
<dbReference type="InterPro" id="IPR024924">
    <property type="entry name" value="7-CO-7-deazaguanine_synth-like"/>
</dbReference>
<dbReference type="InterPro" id="IPR013785">
    <property type="entry name" value="Aldolase_TIM"/>
</dbReference>
<name>A0AA46DXI3_9FUSO</name>
<comment type="similarity">
    <text evidence="8">Belongs to the radical SAM superfamily. 7-carboxy-7-deazaguanine synthase family.</text>
</comment>
<comment type="pathway">
    <text evidence="8">Purine metabolism; 7-cyano-7-deazaguanine biosynthesis.</text>
</comment>
<dbReference type="GO" id="GO:0000287">
    <property type="term" value="F:magnesium ion binding"/>
    <property type="evidence" value="ECO:0007669"/>
    <property type="project" value="UniProtKB-UniRule"/>
</dbReference>
<evidence type="ECO:0000256" key="1">
    <source>
        <dbReference type="ARBA" id="ARBA00022485"/>
    </source>
</evidence>
<organism evidence="10 11">
    <name type="scientific">Hypnocyclicus thermotrophus</name>
    <dbReference type="NCBI Taxonomy" id="1627895"/>
    <lineage>
        <taxon>Bacteria</taxon>
        <taxon>Fusobacteriati</taxon>
        <taxon>Fusobacteriota</taxon>
        <taxon>Fusobacteriia</taxon>
        <taxon>Fusobacteriales</taxon>
        <taxon>Fusobacteriaceae</taxon>
        <taxon>Hypnocyclicus</taxon>
    </lineage>
</organism>
<feature type="domain" description="Radical SAM core" evidence="9">
    <location>
        <begin position="15"/>
        <end position="217"/>
    </location>
</feature>
<dbReference type="GO" id="GO:1904047">
    <property type="term" value="F:S-adenosyl-L-methionine binding"/>
    <property type="evidence" value="ECO:0007669"/>
    <property type="project" value="UniProtKB-UniRule"/>
</dbReference>
<comment type="caution">
    <text evidence="10">The sequence shown here is derived from an EMBL/GenBank/DDBJ whole genome shotgun (WGS) entry which is preliminary data.</text>
</comment>
<dbReference type="InterPro" id="IPR007197">
    <property type="entry name" value="rSAM"/>
</dbReference>
<keyword evidence="7 8" id="KW-0456">Lyase</keyword>
<evidence type="ECO:0000256" key="5">
    <source>
        <dbReference type="ARBA" id="ARBA00023004"/>
    </source>
</evidence>
<keyword evidence="2 8" id="KW-0949">S-adenosyl-L-methionine</keyword>
<feature type="binding site" evidence="8">
    <location>
        <position position="41"/>
    </location>
    <ligand>
        <name>Mg(2+)</name>
        <dbReference type="ChEBI" id="CHEBI:18420"/>
    </ligand>
</feature>
<dbReference type="GO" id="GO:0016840">
    <property type="term" value="F:carbon-nitrogen lyase activity"/>
    <property type="evidence" value="ECO:0007669"/>
    <property type="project" value="UniProtKB-UniRule"/>
</dbReference>
<comment type="cofactor">
    <cofactor evidence="8">
        <name>Mg(2+)</name>
        <dbReference type="ChEBI" id="CHEBI:18420"/>
    </cofactor>
</comment>
<keyword evidence="5 8" id="KW-0408">Iron</keyword>
<dbReference type="Proteomes" id="UP000294678">
    <property type="component" value="Unassembled WGS sequence"/>
</dbReference>
<feature type="binding site" evidence="8">
    <location>
        <position position="28"/>
    </location>
    <ligand>
        <name>substrate</name>
    </ligand>
</feature>
<dbReference type="SFLD" id="SFLDS00029">
    <property type="entry name" value="Radical_SAM"/>
    <property type="match status" value="1"/>
</dbReference>
<protein>
    <recommendedName>
        <fullName evidence="8">7-carboxy-7-deazaguanine synthase</fullName>
        <shortName evidence="8">CDG synthase</shortName>
        <ecNumber evidence="8">4.3.99.3</ecNumber>
    </recommendedName>
    <alternativeName>
        <fullName evidence="8">Queuosine biosynthesis protein QueE</fullName>
    </alternativeName>
</protein>
<comment type="function">
    <text evidence="8">Catalyzes the complex heterocyclic radical-mediated conversion of 6-carboxy-5,6,7,8-tetrahydropterin (CPH4) to 7-carboxy-7-deazaguanine (CDG), a step common to the biosynthetic pathways of all 7-deazapurine-containing compounds.</text>
</comment>
<comment type="catalytic activity">
    <reaction evidence="8">
        <text>6-carboxy-5,6,7,8-tetrahydropterin + H(+) = 7-carboxy-7-carbaguanine + NH4(+)</text>
        <dbReference type="Rhea" id="RHEA:27974"/>
        <dbReference type="ChEBI" id="CHEBI:15378"/>
        <dbReference type="ChEBI" id="CHEBI:28938"/>
        <dbReference type="ChEBI" id="CHEBI:61032"/>
        <dbReference type="ChEBI" id="CHEBI:61036"/>
        <dbReference type="EC" id="4.3.99.3"/>
    </reaction>
</comment>
<evidence type="ECO:0000256" key="2">
    <source>
        <dbReference type="ARBA" id="ARBA00022691"/>
    </source>
</evidence>
<feature type="binding site" evidence="8">
    <location>
        <position position="36"/>
    </location>
    <ligand>
        <name>[4Fe-4S] cluster</name>
        <dbReference type="ChEBI" id="CHEBI:49883"/>
        <note>4Fe-4S-S-AdoMet</note>
    </ligand>
</feature>
<dbReference type="SUPFAM" id="SSF102114">
    <property type="entry name" value="Radical SAM enzymes"/>
    <property type="match status" value="1"/>
</dbReference>
<comment type="subunit">
    <text evidence="8">Homodimer.</text>
</comment>
<evidence type="ECO:0000256" key="4">
    <source>
        <dbReference type="ARBA" id="ARBA00022842"/>
    </source>
</evidence>
<gene>
    <name evidence="8" type="primary">queE</name>
    <name evidence="10" type="ORF">EV215_1811</name>
</gene>
<evidence type="ECO:0000313" key="11">
    <source>
        <dbReference type="Proteomes" id="UP000294678"/>
    </source>
</evidence>
<dbReference type="HAMAP" id="MF_00917">
    <property type="entry name" value="QueE"/>
    <property type="match status" value="1"/>
</dbReference>
<dbReference type="EC" id="4.3.99.3" evidence="8"/>
<proteinExistence type="inferred from homology"/>
<dbReference type="GO" id="GO:0051539">
    <property type="term" value="F:4 iron, 4 sulfur cluster binding"/>
    <property type="evidence" value="ECO:0007669"/>
    <property type="project" value="UniProtKB-UniRule"/>
</dbReference>
<keyword evidence="8" id="KW-0671">Queuosine biosynthesis</keyword>
<evidence type="ECO:0000256" key="8">
    <source>
        <dbReference type="HAMAP-Rule" id="MF_00917"/>
    </source>
</evidence>